<evidence type="ECO:0000313" key="5">
    <source>
        <dbReference type="Proteomes" id="UP001500957"/>
    </source>
</evidence>
<reference evidence="4 5" key="1">
    <citation type="journal article" date="2019" name="Int. J. Syst. Evol. Microbiol.">
        <title>The Global Catalogue of Microorganisms (GCM) 10K type strain sequencing project: providing services to taxonomists for standard genome sequencing and annotation.</title>
        <authorList>
            <consortium name="The Broad Institute Genomics Platform"/>
            <consortium name="The Broad Institute Genome Sequencing Center for Infectious Disease"/>
            <person name="Wu L."/>
            <person name="Ma J."/>
        </authorList>
    </citation>
    <scope>NUCLEOTIDE SEQUENCE [LARGE SCALE GENOMIC DNA]</scope>
    <source>
        <strain evidence="4 5">JCM 10671</strain>
    </source>
</reference>
<evidence type="ECO:0000256" key="1">
    <source>
        <dbReference type="ARBA" id="ARBA00023125"/>
    </source>
</evidence>
<dbReference type="InterPro" id="IPR016032">
    <property type="entry name" value="Sig_transdc_resp-reg_C-effctor"/>
</dbReference>
<proteinExistence type="predicted"/>
<dbReference type="Gene3D" id="3.40.50.10090">
    <property type="match status" value="2"/>
</dbReference>
<dbReference type="SMART" id="SM00862">
    <property type="entry name" value="Trans_reg_C"/>
    <property type="match status" value="1"/>
</dbReference>
<sequence>MTVLGDREVGGASLPSQATVLTGFSVAITACRRREELAGLLERRGARVISAPAVQIRPLADDTDLVAATRACIAAPPAIVIASTGVGFRGWMEAADGWGLGDALRRVLDSANVLARGPKAMGAIRAAGLRESWSPVSESLREVLDHLRAGDVRGVRIAVQLHGDPEPELIEGLRAAGADVIPVPVYRWRAPDDVGPLMKLVELVATRNVDAVAFTSKPAVQALLDLAEQVGRREAVLAAFRGDVVPACVGQVTAEPLEIIGVKTLQPDRPRLGALVRVIAEELPRRRPDGLMVGGHRLEIRGHAVLVDQRMVDLPPAPMAVLRALAEQPGRVMSRAQLVPRLPSGDAASEHAVEMAVTRLRAALGDGACVQTVVKRGYRLRVE</sequence>
<protein>
    <submittedName>
        <fullName evidence="4">Uroporphyrinogen-III synthase</fullName>
    </submittedName>
</protein>
<name>A0ABN1GHP2_9ACTN</name>
<accession>A0ABN1GHP2</accession>
<keyword evidence="5" id="KW-1185">Reference proteome</keyword>
<dbReference type="Pfam" id="PF00486">
    <property type="entry name" value="Trans_reg_C"/>
    <property type="match status" value="1"/>
</dbReference>
<keyword evidence="1 2" id="KW-0238">DNA-binding</keyword>
<dbReference type="CDD" id="cd00383">
    <property type="entry name" value="trans_reg_C"/>
    <property type="match status" value="1"/>
</dbReference>
<evidence type="ECO:0000259" key="3">
    <source>
        <dbReference type="PROSITE" id="PS51755"/>
    </source>
</evidence>
<evidence type="ECO:0000256" key="2">
    <source>
        <dbReference type="PROSITE-ProRule" id="PRU01091"/>
    </source>
</evidence>
<dbReference type="Proteomes" id="UP001500957">
    <property type="component" value="Unassembled WGS sequence"/>
</dbReference>
<dbReference type="Pfam" id="PF02602">
    <property type="entry name" value="HEM4"/>
    <property type="match status" value="1"/>
</dbReference>
<dbReference type="InterPro" id="IPR036388">
    <property type="entry name" value="WH-like_DNA-bd_sf"/>
</dbReference>
<dbReference type="PANTHER" id="PTHR40082">
    <property type="entry name" value="BLR5956 PROTEIN"/>
    <property type="match status" value="1"/>
</dbReference>
<dbReference type="PROSITE" id="PS51755">
    <property type="entry name" value="OMPR_PHOB"/>
    <property type="match status" value="1"/>
</dbReference>
<feature type="DNA-binding region" description="OmpR/PhoB-type" evidence="2">
    <location>
        <begin position="288"/>
        <end position="382"/>
    </location>
</feature>
<gene>
    <name evidence="4" type="ORF">GCM10009547_12240</name>
</gene>
<dbReference type="PROSITE" id="PS51257">
    <property type="entry name" value="PROKAR_LIPOPROTEIN"/>
    <property type="match status" value="1"/>
</dbReference>
<dbReference type="PANTHER" id="PTHR40082:SF1">
    <property type="entry name" value="BLR5956 PROTEIN"/>
    <property type="match status" value="1"/>
</dbReference>
<dbReference type="Gene3D" id="1.10.10.10">
    <property type="entry name" value="Winged helix-like DNA-binding domain superfamily/Winged helix DNA-binding domain"/>
    <property type="match status" value="1"/>
</dbReference>
<comment type="caution">
    <text evidence="4">The sequence shown here is derived from an EMBL/GenBank/DDBJ whole genome shotgun (WGS) entry which is preliminary data.</text>
</comment>
<dbReference type="SUPFAM" id="SSF69618">
    <property type="entry name" value="HemD-like"/>
    <property type="match status" value="1"/>
</dbReference>
<dbReference type="RefSeq" id="WP_344602692.1">
    <property type="nucleotide sequence ID" value="NZ_BAAAHE010000008.1"/>
</dbReference>
<organism evidence="4 5">
    <name type="scientific">Sporichthya brevicatena</name>
    <dbReference type="NCBI Taxonomy" id="171442"/>
    <lineage>
        <taxon>Bacteria</taxon>
        <taxon>Bacillati</taxon>
        <taxon>Actinomycetota</taxon>
        <taxon>Actinomycetes</taxon>
        <taxon>Sporichthyales</taxon>
        <taxon>Sporichthyaceae</taxon>
        <taxon>Sporichthya</taxon>
    </lineage>
</organism>
<dbReference type="InterPro" id="IPR001867">
    <property type="entry name" value="OmpR/PhoB-type_DNA-bd"/>
</dbReference>
<dbReference type="NCBIfam" id="NF005568">
    <property type="entry name" value="PRK07239.1"/>
    <property type="match status" value="1"/>
</dbReference>
<dbReference type="InterPro" id="IPR003754">
    <property type="entry name" value="4pyrrol_synth_uPrphyn_synth"/>
</dbReference>
<dbReference type="CDD" id="cd06578">
    <property type="entry name" value="HemD"/>
    <property type="match status" value="1"/>
</dbReference>
<dbReference type="SUPFAM" id="SSF46894">
    <property type="entry name" value="C-terminal effector domain of the bipartite response regulators"/>
    <property type="match status" value="1"/>
</dbReference>
<dbReference type="EMBL" id="BAAAHE010000008">
    <property type="protein sequence ID" value="GAA0611752.1"/>
    <property type="molecule type" value="Genomic_DNA"/>
</dbReference>
<feature type="domain" description="OmpR/PhoB-type" evidence="3">
    <location>
        <begin position="288"/>
        <end position="382"/>
    </location>
</feature>
<dbReference type="InterPro" id="IPR036108">
    <property type="entry name" value="4pyrrol_syn_uPrphyn_synt_sf"/>
</dbReference>
<evidence type="ECO:0000313" key="4">
    <source>
        <dbReference type="EMBL" id="GAA0611752.1"/>
    </source>
</evidence>
<dbReference type="InterPro" id="IPR039793">
    <property type="entry name" value="UROS/Hem4"/>
</dbReference>